<keyword evidence="11" id="KW-0326">Glycosidase</keyword>
<evidence type="ECO:0000256" key="17">
    <source>
        <dbReference type="SAM" id="SignalP"/>
    </source>
</evidence>
<dbReference type="InterPro" id="IPR040451">
    <property type="entry name" value="GH81_N"/>
</dbReference>
<keyword evidence="10" id="KW-0119">Carbohydrate metabolism</keyword>
<dbReference type="EC" id="3.2.1.39" evidence="4"/>
<dbReference type="Pfam" id="PF17652">
    <property type="entry name" value="Glyco_hydro81C"/>
    <property type="match status" value="1"/>
</dbReference>
<dbReference type="FunFam" id="1.10.287.1170:FF:000001">
    <property type="entry name" value="Endo-1,3-beta-glucanase Engl1"/>
    <property type="match status" value="1"/>
</dbReference>
<dbReference type="FunFam" id="1.20.5.420:FF:000008">
    <property type="entry name" value="Endo-1,3-beta-glucanase Engl1"/>
    <property type="match status" value="1"/>
</dbReference>
<comment type="subcellular location">
    <subcellularLocation>
        <location evidence="2">Secreted</location>
        <location evidence="2">Cell wall</location>
    </subcellularLocation>
</comment>
<evidence type="ECO:0000256" key="11">
    <source>
        <dbReference type="ARBA" id="ARBA00023295"/>
    </source>
</evidence>
<dbReference type="PANTHER" id="PTHR31983:SF0">
    <property type="entry name" value="GLUCAN ENDO-1,3-BETA-D-GLUCOSIDASE 2"/>
    <property type="match status" value="1"/>
</dbReference>
<gene>
    <name evidence="20" type="ORF">PHISCL_02541</name>
</gene>
<evidence type="ECO:0000256" key="15">
    <source>
        <dbReference type="ARBA" id="ARBA00075210"/>
    </source>
</evidence>
<evidence type="ECO:0000256" key="7">
    <source>
        <dbReference type="ARBA" id="ARBA00022729"/>
    </source>
</evidence>
<organism evidence="20 21">
    <name type="scientific">Aspergillus sclerotialis</name>
    <dbReference type="NCBI Taxonomy" id="2070753"/>
    <lineage>
        <taxon>Eukaryota</taxon>
        <taxon>Fungi</taxon>
        <taxon>Dikarya</taxon>
        <taxon>Ascomycota</taxon>
        <taxon>Pezizomycotina</taxon>
        <taxon>Eurotiomycetes</taxon>
        <taxon>Eurotiomycetidae</taxon>
        <taxon>Eurotiales</taxon>
        <taxon>Aspergillaceae</taxon>
        <taxon>Aspergillus</taxon>
        <taxon>Aspergillus subgen. Polypaecilum</taxon>
    </lineage>
</organism>
<evidence type="ECO:0000313" key="20">
    <source>
        <dbReference type="EMBL" id="RJE25135.1"/>
    </source>
</evidence>
<evidence type="ECO:0000256" key="1">
    <source>
        <dbReference type="ARBA" id="ARBA00000382"/>
    </source>
</evidence>
<dbReference type="Pfam" id="PF03639">
    <property type="entry name" value="Glyco_hydro_81"/>
    <property type="match status" value="1"/>
</dbReference>
<dbReference type="GO" id="GO:0071555">
    <property type="term" value="P:cell wall organization"/>
    <property type="evidence" value="ECO:0007669"/>
    <property type="project" value="UniProtKB-KW"/>
</dbReference>
<feature type="signal peptide" evidence="17">
    <location>
        <begin position="1"/>
        <end position="24"/>
    </location>
</feature>
<dbReference type="InterPro" id="IPR040720">
    <property type="entry name" value="GH81_C"/>
</dbReference>
<comment type="caution">
    <text evidence="20">The sequence shown here is derived from an EMBL/GenBank/DDBJ whole genome shotgun (WGS) entry which is preliminary data.</text>
</comment>
<name>A0A3A3A570_9EURO</name>
<keyword evidence="9" id="KW-0325">Glycoprotein</keyword>
<dbReference type="OrthoDB" id="4473401at2759"/>
<comment type="similarity">
    <text evidence="3">Belongs to the glycosyl hydrolase 81 family.</text>
</comment>
<reference evidence="21" key="1">
    <citation type="submission" date="2017-02" db="EMBL/GenBank/DDBJ databases">
        <authorList>
            <person name="Tafer H."/>
            <person name="Lopandic K."/>
        </authorList>
    </citation>
    <scope>NUCLEOTIDE SEQUENCE [LARGE SCALE GENOMIC DNA]</scope>
    <source>
        <strain evidence="21">CBS 366.77</strain>
    </source>
</reference>
<keyword evidence="21" id="KW-1185">Reference proteome</keyword>
<evidence type="ECO:0000259" key="18">
    <source>
        <dbReference type="Pfam" id="PF03639"/>
    </source>
</evidence>
<evidence type="ECO:0000256" key="16">
    <source>
        <dbReference type="SAM" id="MobiDB-lite"/>
    </source>
</evidence>
<dbReference type="Gene3D" id="2.70.98.30">
    <property type="entry name" value="Golgi alpha-mannosidase II, domain 4"/>
    <property type="match status" value="1"/>
</dbReference>
<protein>
    <recommendedName>
        <fullName evidence="14">Glucan endo-1,3-beta-D-glucosidase 1</fullName>
        <ecNumber evidence="4">3.2.1.39</ecNumber>
    </recommendedName>
    <alternativeName>
        <fullName evidence="15">Daughter specific expression protein 4</fullName>
    </alternativeName>
</protein>
<dbReference type="Gene3D" id="1.20.5.420">
    <property type="entry name" value="Immunoglobulin FC, subunit C"/>
    <property type="match status" value="1"/>
</dbReference>
<evidence type="ECO:0000259" key="19">
    <source>
        <dbReference type="Pfam" id="PF17652"/>
    </source>
</evidence>
<evidence type="ECO:0000256" key="4">
    <source>
        <dbReference type="ARBA" id="ARBA00012780"/>
    </source>
</evidence>
<proteinExistence type="inferred from homology"/>
<keyword evidence="5" id="KW-0134">Cell wall</keyword>
<evidence type="ECO:0000256" key="8">
    <source>
        <dbReference type="ARBA" id="ARBA00022801"/>
    </source>
</evidence>
<keyword evidence="6" id="KW-0964">Secreted</keyword>
<sequence>MGPNFIWSPSAMLTWLLIAETVHSLPARPPVSSAEEPSTTSFKTQYPPIYHGLIQHAPETQGVYLTDLERDGHPSQQPFPTFELSHRFGGLITAPAPEPTQADLRYHGVQEGAAPAITPQPTDPPKSNSEASQEEDYTPMKSQNVFEPVSSAGLPPSIKSRDDHPVSKSKLTNTMNPIETNKFYAGFFLENQTSPAFTHPYSVSWSRGSGNAKSYGMAISQIEANQFVFGKPNDKIPGHPASYYINPIGIQSMILSAAEFKESTVLIVDNPQPFSANAILKPQASSNQNITFPVLQGMSFVTGVYSGLELLVETSVYFRKIVSAGSPKPGIFKYQVTLEDNTNWLVYAAPINGQDPDLKLEGNHTLRGPSGFSGTVQVAKNPSGASGEKLFDNSAGVYPVEAAVTGSVDQDTGTYGLKWTKAGKGASTAPLMMFALPHHVDSFDSGTKGRVTDIRLQTTTKGNATAVIGETWTMVEPNLPVDMGFAPWTTSSGSVKAISSAAQQVITQVAPEELNQNMQQQTNLNSMYFSGKALNKFAQIVYTVSKLANNPSLAKPALEELKKAFARFVNNQQQYPLVYDTVWKGTVSSAGYNGDLNQDFGNTAYNDHHFHYGYFILTAAIIGSLDPGWMSSNKDWVNMLVRDAGNPITNDPHFPFSRGFDWYHGHSWAKGLFESYDGKDEESTSEDTMFAYAVKMWGKTSGDASMEARGDLMLGILRRSFQSYFLMEKDNKNQPPQFINNRVTGILFENKCDHTTYFGTNPEYVQGIHMLPLLPSSAYIRNKNFVTQEWNEYFAPNGMRPASTVDAGWKGVLYANLALIQPKASWEFFTQDNFDYGSIDGGASRTWYLAFAAGLGGGP</sequence>
<evidence type="ECO:0000256" key="14">
    <source>
        <dbReference type="ARBA" id="ARBA00074614"/>
    </source>
</evidence>
<accession>A0A3A3A570</accession>
<dbReference type="PANTHER" id="PTHR31983">
    <property type="entry name" value="ENDO-1,3(4)-BETA-GLUCANASE 1"/>
    <property type="match status" value="1"/>
</dbReference>
<keyword evidence="13" id="KW-0624">Polysaccharide degradation</keyword>
<keyword evidence="7 17" id="KW-0732">Signal</keyword>
<comment type="catalytic activity">
    <reaction evidence="1">
        <text>Hydrolysis of (1-&gt;3)-beta-D-glucosidic linkages in (1-&gt;3)-beta-D-glucans.</text>
        <dbReference type="EC" id="3.2.1.39"/>
    </reaction>
</comment>
<feature type="chain" id="PRO_5017210438" description="Glucan endo-1,3-beta-D-glucosidase 1" evidence="17">
    <location>
        <begin position="25"/>
        <end position="859"/>
    </location>
</feature>
<evidence type="ECO:0000256" key="5">
    <source>
        <dbReference type="ARBA" id="ARBA00022512"/>
    </source>
</evidence>
<dbReference type="GO" id="GO:0042973">
    <property type="term" value="F:glucan endo-1,3-beta-D-glucosidase activity"/>
    <property type="evidence" value="ECO:0007669"/>
    <property type="project" value="UniProtKB-EC"/>
</dbReference>
<evidence type="ECO:0000256" key="12">
    <source>
        <dbReference type="ARBA" id="ARBA00023316"/>
    </source>
</evidence>
<dbReference type="GO" id="GO:0000920">
    <property type="term" value="P:septum digestion after cytokinesis"/>
    <property type="evidence" value="ECO:0007669"/>
    <property type="project" value="UniProtKB-ARBA"/>
</dbReference>
<dbReference type="STRING" id="2070753.A0A3A3A570"/>
<dbReference type="FunFam" id="2.70.98.30:FF:000006">
    <property type="entry name" value="Endo-1,3-beta-glucanase Engl1"/>
    <property type="match status" value="1"/>
</dbReference>
<evidence type="ECO:0000256" key="3">
    <source>
        <dbReference type="ARBA" id="ARBA00010730"/>
    </source>
</evidence>
<feature type="domain" description="Glycosyl hydrolase family 81 C-terminal" evidence="19">
    <location>
        <begin position="498"/>
        <end position="849"/>
    </location>
</feature>
<dbReference type="Proteomes" id="UP000266188">
    <property type="component" value="Unassembled WGS sequence"/>
</dbReference>
<evidence type="ECO:0000256" key="13">
    <source>
        <dbReference type="ARBA" id="ARBA00023326"/>
    </source>
</evidence>
<keyword evidence="8" id="KW-0378">Hydrolase</keyword>
<dbReference type="EMBL" id="MVGC01000057">
    <property type="protein sequence ID" value="RJE25135.1"/>
    <property type="molecule type" value="Genomic_DNA"/>
</dbReference>
<feature type="region of interest" description="Disordered" evidence="16">
    <location>
        <begin position="114"/>
        <end position="173"/>
    </location>
</feature>
<dbReference type="Gene3D" id="1.10.287.1170">
    <property type="entry name" value="glycoside hydrolase family 81 endo-[beta] glucanase"/>
    <property type="match status" value="1"/>
</dbReference>
<evidence type="ECO:0000256" key="9">
    <source>
        <dbReference type="ARBA" id="ARBA00023180"/>
    </source>
</evidence>
<evidence type="ECO:0000256" key="10">
    <source>
        <dbReference type="ARBA" id="ARBA00023277"/>
    </source>
</evidence>
<dbReference type="GO" id="GO:0000272">
    <property type="term" value="P:polysaccharide catabolic process"/>
    <property type="evidence" value="ECO:0007669"/>
    <property type="project" value="UniProtKB-KW"/>
</dbReference>
<dbReference type="PROSITE" id="PS52008">
    <property type="entry name" value="GH81"/>
    <property type="match status" value="1"/>
</dbReference>
<feature type="domain" description="Glycosyl hydrolase family 81 N-terminal" evidence="18">
    <location>
        <begin position="164"/>
        <end position="489"/>
    </location>
</feature>
<evidence type="ECO:0000313" key="21">
    <source>
        <dbReference type="Proteomes" id="UP000266188"/>
    </source>
</evidence>
<evidence type="ECO:0000256" key="2">
    <source>
        <dbReference type="ARBA" id="ARBA00004191"/>
    </source>
</evidence>
<dbReference type="GO" id="GO:0052861">
    <property type="term" value="F:endo-1,3(4)-beta-glucanase activity"/>
    <property type="evidence" value="ECO:0007669"/>
    <property type="project" value="InterPro"/>
</dbReference>
<dbReference type="InterPro" id="IPR005200">
    <property type="entry name" value="Endo-beta-glucanase"/>
</dbReference>
<dbReference type="AlphaFoldDB" id="A0A3A3A570"/>
<evidence type="ECO:0000256" key="6">
    <source>
        <dbReference type="ARBA" id="ARBA00022525"/>
    </source>
</evidence>
<dbReference type="GO" id="GO:0009986">
    <property type="term" value="C:cell surface"/>
    <property type="evidence" value="ECO:0007669"/>
    <property type="project" value="TreeGrafter"/>
</dbReference>
<keyword evidence="12" id="KW-0961">Cell wall biogenesis/degradation</keyword>